<dbReference type="STRING" id="1526.SAMN02910262_00394"/>
<dbReference type="SUPFAM" id="SSF46894">
    <property type="entry name" value="C-terminal effector domain of the bipartite response regulators"/>
    <property type="match status" value="1"/>
</dbReference>
<organism evidence="6 7">
    <name type="scientific">[Clostridium] aminophilum</name>
    <dbReference type="NCBI Taxonomy" id="1526"/>
    <lineage>
        <taxon>Bacteria</taxon>
        <taxon>Bacillati</taxon>
        <taxon>Bacillota</taxon>
        <taxon>Clostridia</taxon>
        <taxon>Lachnospirales</taxon>
        <taxon>Lachnospiraceae</taxon>
    </lineage>
</organism>
<evidence type="ECO:0000313" key="6">
    <source>
        <dbReference type="EMBL" id="SET05602.1"/>
    </source>
</evidence>
<dbReference type="Gene3D" id="1.10.10.10">
    <property type="entry name" value="Winged helix-like DNA-binding domain superfamily/Winged helix DNA-binding domain"/>
    <property type="match status" value="1"/>
</dbReference>
<comment type="function">
    <text evidence="3">May play the central regulatory role in sporulation. It may be an element of the effector pathway responsible for the activation of sporulation genes in response to nutritional stress. Spo0A may act in concert with spo0H (a sigma factor) to control the expression of some genes that are critical to the sporulation process.</text>
</comment>
<dbReference type="PANTHER" id="PTHR35807">
    <property type="entry name" value="TRANSCRIPTIONAL REGULATOR REDD-RELATED"/>
    <property type="match status" value="1"/>
</dbReference>
<accession>A0A1I0BF87</accession>
<protein>
    <recommendedName>
        <fullName evidence="1">Stage 0 sporulation protein A homolog</fullName>
    </recommendedName>
</protein>
<dbReference type="PANTHER" id="PTHR35807:SF1">
    <property type="entry name" value="TRANSCRIPTIONAL REGULATOR REDD"/>
    <property type="match status" value="1"/>
</dbReference>
<evidence type="ECO:0000256" key="1">
    <source>
        <dbReference type="ARBA" id="ARBA00018672"/>
    </source>
</evidence>
<dbReference type="eggNOG" id="COG3947">
    <property type="taxonomic scope" value="Bacteria"/>
</dbReference>
<dbReference type="Proteomes" id="UP000199820">
    <property type="component" value="Unassembled WGS sequence"/>
</dbReference>
<sequence>MNEVRKAVPDAEVVGFLNAAEALSYAAKYPIDVAFLDIEMDTMNGIGLAERLEEIQPRINIIFATGYDSYTKKALDLHVSGYLLKPISEEDIRNEMAHLRFPVGEVKQDALRVRTFGNFEVFSGDKPVKFKYNKTKEMFAYLIDRRGAACSNGEIIGILWEDDMPESKYSYFANCKWDLAETLQSLGAGDALIKTRGRIGIAVDKVDCDFFRFLNGEKNARQEYSGEYMSQFSWAEYTNGWLAQHMKE</sequence>
<gene>
    <name evidence="6" type="ORF">SAMN04487771_100431</name>
</gene>
<dbReference type="InterPro" id="IPR011006">
    <property type="entry name" value="CheY-like_superfamily"/>
</dbReference>
<evidence type="ECO:0000256" key="3">
    <source>
        <dbReference type="ARBA" id="ARBA00024867"/>
    </source>
</evidence>
<dbReference type="GO" id="GO:0000160">
    <property type="term" value="P:phosphorelay signal transduction system"/>
    <property type="evidence" value="ECO:0007669"/>
    <property type="project" value="InterPro"/>
</dbReference>
<dbReference type="AlphaFoldDB" id="A0A1I0BF87"/>
<keyword evidence="2" id="KW-0238">DNA-binding</keyword>
<dbReference type="PROSITE" id="PS50110">
    <property type="entry name" value="RESPONSE_REGULATORY"/>
    <property type="match status" value="1"/>
</dbReference>
<evidence type="ECO:0000256" key="4">
    <source>
        <dbReference type="PROSITE-ProRule" id="PRU00169"/>
    </source>
</evidence>
<evidence type="ECO:0000256" key="2">
    <source>
        <dbReference type="ARBA" id="ARBA00023125"/>
    </source>
</evidence>
<dbReference type="InterPro" id="IPR001789">
    <property type="entry name" value="Sig_transdc_resp-reg_receiver"/>
</dbReference>
<dbReference type="SMART" id="SM00448">
    <property type="entry name" value="REC"/>
    <property type="match status" value="1"/>
</dbReference>
<dbReference type="EMBL" id="FOIL01000004">
    <property type="protein sequence ID" value="SET05602.1"/>
    <property type="molecule type" value="Genomic_DNA"/>
</dbReference>
<dbReference type="InterPro" id="IPR051677">
    <property type="entry name" value="AfsR-DnrI-RedD_regulator"/>
</dbReference>
<dbReference type="InterPro" id="IPR016032">
    <property type="entry name" value="Sig_transdc_resp-reg_C-effctor"/>
</dbReference>
<dbReference type="Gene3D" id="3.40.50.2300">
    <property type="match status" value="1"/>
</dbReference>
<dbReference type="InterPro" id="IPR036388">
    <property type="entry name" value="WH-like_DNA-bd_sf"/>
</dbReference>
<feature type="modified residue" description="4-aspartylphosphate" evidence="4">
    <location>
        <position position="37"/>
    </location>
</feature>
<dbReference type="SUPFAM" id="SSF52172">
    <property type="entry name" value="CheY-like"/>
    <property type="match status" value="1"/>
</dbReference>
<keyword evidence="7" id="KW-1185">Reference proteome</keyword>
<dbReference type="GO" id="GO:0003677">
    <property type="term" value="F:DNA binding"/>
    <property type="evidence" value="ECO:0007669"/>
    <property type="project" value="UniProtKB-KW"/>
</dbReference>
<dbReference type="Pfam" id="PF00072">
    <property type="entry name" value="Response_reg"/>
    <property type="match status" value="1"/>
</dbReference>
<dbReference type="GO" id="GO:0006355">
    <property type="term" value="P:regulation of DNA-templated transcription"/>
    <property type="evidence" value="ECO:0007669"/>
    <property type="project" value="InterPro"/>
</dbReference>
<reference evidence="6 7" key="1">
    <citation type="submission" date="2016-10" db="EMBL/GenBank/DDBJ databases">
        <authorList>
            <person name="de Groot N.N."/>
        </authorList>
    </citation>
    <scope>NUCLEOTIDE SEQUENCE [LARGE SCALE GENOMIC DNA]</scope>
    <source>
        <strain evidence="6 7">KH1P1</strain>
    </source>
</reference>
<name>A0A1I0BF87_9FIRM</name>
<feature type="domain" description="Response regulatory" evidence="5">
    <location>
        <begin position="1"/>
        <end position="100"/>
    </location>
</feature>
<keyword evidence="4" id="KW-0597">Phosphoprotein</keyword>
<evidence type="ECO:0000259" key="5">
    <source>
        <dbReference type="PROSITE" id="PS50110"/>
    </source>
</evidence>
<evidence type="ECO:0000313" key="7">
    <source>
        <dbReference type="Proteomes" id="UP000199820"/>
    </source>
</evidence>
<proteinExistence type="predicted"/>